<keyword evidence="2" id="KW-1185">Reference proteome</keyword>
<evidence type="ECO:0000313" key="1">
    <source>
        <dbReference type="EMBL" id="TYB49211.1"/>
    </source>
</evidence>
<evidence type="ECO:0000313" key="2">
    <source>
        <dbReference type="Proteomes" id="UP000323380"/>
    </source>
</evidence>
<sequence>MGEPMAAFDELPRVRRGPLDSLYAALRRRAPQMSTARPGEDAVLRVSYRSRTATLTWDDELKQYAAGLERFGADAERAAELVAWSLGAPGAPDPCPS</sequence>
<proteinExistence type="predicted"/>
<reference evidence="1 2" key="1">
    <citation type="submission" date="2019-08" db="EMBL/GenBank/DDBJ databases">
        <title>Actinomadura sp. nov. CYP1-5 isolated from mountain soil.</title>
        <authorList>
            <person name="Songsumanus A."/>
            <person name="Kuncharoen N."/>
            <person name="Kudo T."/>
            <person name="Yuki M."/>
            <person name="Igarashi Y."/>
            <person name="Tanasupawat S."/>
        </authorList>
    </citation>
    <scope>NUCLEOTIDE SEQUENCE [LARGE SCALE GENOMIC DNA]</scope>
    <source>
        <strain evidence="1 2">JCM 14158</strain>
    </source>
</reference>
<dbReference type="EMBL" id="VSFG01000001">
    <property type="protein sequence ID" value="TYB49211.1"/>
    <property type="molecule type" value="Genomic_DNA"/>
</dbReference>
<dbReference type="Proteomes" id="UP000323380">
    <property type="component" value="Unassembled WGS sequence"/>
</dbReference>
<name>A0A5D0NYV6_9ACTN</name>
<organism evidence="1 2">
    <name type="scientific">Actinomadura chibensis</name>
    <dbReference type="NCBI Taxonomy" id="392828"/>
    <lineage>
        <taxon>Bacteria</taxon>
        <taxon>Bacillati</taxon>
        <taxon>Actinomycetota</taxon>
        <taxon>Actinomycetes</taxon>
        <taxon>Streptosporangiales</taxon>
        <taxon>Thermomonosporaceae</taxon>
        <taxon>Actinomadura</taxon>
    </lineage>
</organism>
<dbReference type="AlphaFoldDB" id="A0A5D0NYV6"/>
<protein>
    <submittedName>
        <fullName evidence="1">Uncharacterized protein</fullName>
    </submittedName>
</protein>
<comment type="caution">
    <text evidence="1">The sequence shown here is derived from an EMBL/GenBank/DDBJ whole genome shotgun (WGS) entry which is preliminary data.</text>
</comment>
<dbReference type="RefSeq" id="WP_148344161.1">
    <property type="nucleotide sequence ID" value="NZ_VSFG01000001.1"/>
</dbReference>
<gene>
    <name evidence="1" type="ORF">FXF69_08845</name>
</gene>
<accession>A0A5D0NYV6</accession>